<keyword evidence="2" id="KW-1185">Reference proteome</keyword>
<sequence>FLSKAKRLSLRRALWAFFPSSFNYIISFLPGTKNIRTDSLSQQFSSSSKMESASTPVIPLDYILATLNTILTSSLGERILASQIHSPPGKPHDCCFVPENLCTALL</sequence>
<proteinExistence type="predicted"/>
<gene>
    <name evidence="1" type="ORF">SPARVUS_LOCUS14074560</name>
</gene>
<evidence type="ECO:0008006" key="3">
    <source>
        <dbReference type="Google" id="ProtNLM"/>
    </source>
</evidence>
<evidence type="ECO:0000313" key="1">
    <source>
        <dbReference type="EMBL" id="CAI9608273.1"/>
    </source>
</evidence>
<accession>A0ABN9GI49</accession>
<dbReference type="Proteomes" id="UP001162483">
    <property type="component" value="Unassembled WGS sequence"/>
</dbReference>
<protein>
    <recommendedName>
        <fullName evidence="3">Maturase K</fullName>
    </recommendedName>
</protein>
<dbReference type="EMBL" id="CATNWA010018580">
    <property type="protein sequence ID" value="CAI9608273.1"/>
    <property type="molecule type" value="Genomic_DNA"/>
</dbReference>
<name>A0ABN9GI49_9NEOB</name>
<feature type="non-terminal residue" evidence="1">
    <location>
        <position position="106"/>
    </location>
</feature>
<evidence type="ECO:0000313" key="2">
    <source>
        <dbReference type="Proteomes" id="UP001162483"/>
    </source>
</evidence>
<feature type="non-terminal residue" evidence="1">
    <location>
        <position position="1"/>
    </location>
</feature>
<organism evidence="1 2">
    <name type="scientific">Staurois parvus</name>
    <dbReference type="NCBI Taxonomy" id="386267"/>
    <lineage>
        <taxon>Eukaryota</taxon>
        <taxon>Metazoa</taxon>
        <taxon>Chordata</taxon>
        <taxon>Craniata</taxon>
        <taxon>Vertebrata</taxon>
        <taxon>Euteleostomi</taxon>
        <taxon>Amphibia</taxon>
        <taxon>Batrachia</taxon>
        <taxon>Anura</taxon>
        <taxon>Neobatrachia</taxon>
        <taxon>Ranoidea</taxon>
        <taxon>Ranidae</taxon>
        <taxon>Staurois</taxon>
    </lineage>
</organism>
<reference evidence="1" key="1">
    <citation type="submission" date="2023-05" db="EMBL/GenBank/DDBJ databases">
        <authorList>
            <person name="Stuckert A."/>
        </authorList>
    </citation>
    <scope>NUCLEOTIDE SEQUENCE</scope>
</reference>
<comment type="caution">
    <text evidence="1">The sequence shown here is derived from an EMBL/GenBank/DDBJ whole genome shotgun (WGS) entry which is preliminary data.</text>
</comment>